<sequence>MKQGASDEAEPPRQLRRIGGPPRKLVTSEKAKGTSSSKRTTPTAAKPKPPKGSSKQPLKHDYAKSAKVQVDDELQSPSLERSEGEDEDEWDEVEVANESAVTSAPGTDYETDATGKTNGLKSDAATGDEEDVDLEAVYGYDFHDEPDAPQEQQTSAAKGQSSNGTIEIRIGRYDELTPEERRRKEILALRK</sequence>
<accession>A0ACC2V8I4</accession>
<dbReference type="EMBL" id="JASBWR010000102">
    <property type="protein sequence ID" value="KAJ9095376.1"/>
    <property type="molecule type" value="Genomic_DNA"/>
</dbReference>
<reference evidence="1" key="1">
    <citation type="submission" date="2023-04" db="EMBL/GenBank/DDBJ databases">
        <title>Draft Genome sequencing of Naganishia species isolated from polar environments using Oxford Nanopore Technology.</title>
        <authorList>
            <person name="Leo P."/>
            <person name="Venkateswaran K."/>
        </authorList>
    </citation>
    <scope>NUCLEOTIDE SEQUENCE</scope>
    <source>
        <strain evidence="1">MNA-CCFEE 5261</strain>
    </source>
</reference>
<keyword evidence="2" id="KW-1185">Reference proteome</keyword>
<comment type="caution">
    <text evidence="1">The sequence shown here is derived from an EMBL/GenBank/DDBJ whole genome shotgun (WGS) entry which is preliminary data.</text>
</comment>
<evidence type="ECO:0000313" key="2">
    <source>
        <dbReference type="Proteomes" id="UP001241377"/>
    </source>
</evidence>
<protein>
    <submittedName>
        <fullName evidence="1">Uncharacterized protein</fullName>
    </submittedName>
</protein>
<organism evidence="1 2">
    <name type="scientific">Naganishia cerealis</name>
    <dbReference type="NCBI Taxonomy" id="610337"/>
    <lineage>
        <taxon>Eukaryota</taxon>
        <taxon>Fungi</taxon>
        <taxon>Dikarya</taxon>
        <taxon>Basidiomycota</taxon>
        <taxon>Agaricomycotina</taxon>
        <taxon>Tremellomycetes</taxon>
        <taxon>Filobasidiales</taxon>
        <taxon>Filobasidiaceae</taxon>
        <taxon>Naganishia</taxon>
    </lineage>
</organism>
<name>A0ACC2V8I4_9TREE</name>
<evidence type="ECO:0000313" key="1">
    <source>
        <dbReference type="EMBL" id="KAJ9095376.1"/>
    </source>
</evidence>
<dbReference type="Proteomes" id="UP001241377">
    <property type="component" value="Unassembled WGS sequence"/>
</dbReference>
<gene>
    <name evidence="1" type="ORF">QFC19_007620</name>
</gene>
<proteinExistence type="predicted"/>